<comment type="caution">
    <text evidence="2">The sequence shown here is derived from an EMBL/GenBank/DDBJ whole genome shotgun (WGS) entry which is preliminary data.</text>
</comment>
<organism evidence="2 3">
    <name type="scientific">Caerostris darwini</name>
    <dbReference type="NCBI Taxonomy" id="1538125"/>
    <lineage>
        <taxon>Eukaryota</taxon>
        <taxon>Metazoa</taxon>
        <taxon>Ecdysozoa</taxon>
        <taxon>Arthropoda</taxon>
        <taxon>Chelicerata</taxon>
        <taxon>Arachnida</taxon>
        <taxon>Araneae</taxon>
        <taxon>Araneomorphae</taxon>
        <taxon>Entelegynae</taxon>
        <taxon>Araneoidea</taxon>
        <taxon>Araneidae</taxon>
        <taxon>Caerostris</taxon>
    </lineage>
</organism>
<accession>A0AAV4X286</accession>
<evidence type="ECO:0000313" key="3">
    <source>
        <dbReference type="Proteomes" id="UP001054837"/>
    </source>
</evidence>
<feature type="compositionally biased region" description="Basic residues" evidence="1">
    <location>
        <begin position="53"/>
        <end position="67"/>
    </location>
</feature>
<feature type="region of interest" description="Disordered" evidence="1">
    <location>
        <begin position="41"/>
        <end position="77"/>
    </location>
</feature>
<sequence>MFSFLSSAITWQHKFRLPWHWHSQCLRKKANEMNNRQAWRRKASHAVVGTTHPTHHNKRIPQKKRKIRDKDSGNKGNDIAWHTAVIASSPGFKSLFFPLPCCVIF</sequence>
<proteinExistence type="predicted"/>
<evidence type="ECO:0000313" key="2">
    <source>
        <dbReference type="EMBL" id="GIY88599.1"/>
    </source>
</evidence>
<dbReference type="Proteomes" id="UP001054837">
    <property type="component" value="Unassembled WGS sequence"/>
</dbReference>
<evidence type="ECO:0000256" key="1">
    <source>
        <dbReference type="SAM" id="MobiDB-lite"/>
    </source>
</evidence>
<dbReference type="EMBL" id="BPLQ01015510">
    <property type="protein sequence ID" value="GIY88599.1"/>
    <property type="molecule type" value="Genomic_DNA"/>
</dbReference>
<gene>
    <name evidence="2" type="ORF">CDAR_125451</name>
</gene>
<protein>
    <submittedName>
        <fullName evidence="2">Uncharacterized protein</fullName>
    </submittedName>
</protein>
<keyword evidence="3" id="KW-1185">Reference proteome</keyword>
<reference evidence="2 3" key="1">
    <citation type="submission" date="2021-06" db="EMBL/GenBank/DDBJ databases">
        <title>Caerostris darwini draft genome.</title>
        <authorList>
            <person name="Kono N."/>
            <person name="Arakawa K."/>
        </authorList>
    </citation>
    <scope>NUCLEOTIDE SEQUENCE [LARGE SCALE GENOMIC DNA]</scope>
</reference>
<dbReference type="AlphaFoldDB" id="A0AAV4X286"/>
<name>A0AAV4X286_9ARAC</name>